<dbReference type="Pfam" id="PF02012">
    <property type="entry name" value="BNR"/>
    <property type="match status" value="1"/>
</dbReference>
<comment type="caution">
    <text evidence="2">The sequence shown here is derived from an EMBL/GenBank/DDBJ whole genome shotgun (WGS) entry which is preliminary data.</text>
</comment>
<proteinExistence type="predicted"/>
<keyword evidence="3" id="KW-1185">Reference proteome</keyword>
<feature type="region of interest" description="Disordered" evidence="1">
    <location>
        <begin position="164"/>
        <end position="190"/>
    </location>
</feature>
<name>A0A6B0T7N5_9EURY</name>
<sequence length="333" mass="36079">MTTVYAAMRDCFRVVDPDAGTAIAAADLDGRALESVAVHPDAPDRVFVGTFESGLWRSLDAGETFERVGAEAIEQDAVTATTVSPQDPAVIWAGTEPSRVFHSTDGGDTWERREGLVDLPSSDEWAFPPRPHTHHVRWIEPDPDDPDHLYVAVEAGALVTTHDAGGTWEDRVPGSRRDTHSMATHPDAPGRAWCAAGDGYAETDDGGETWTHPQDGLDRTYCWSVAVDSGDPDRVLVSAARGAREAHTAGRAETYVYRREGSERWERLDDWGLPLGEGVTRPVLAAGDPGEFYSLSNRGLFRSDDAGGSWSAVAVEWPERTSDQTARGLAVLA</sequence>
<feature type="compositionally biased region" description="Basic and acidic residues" evidence="1">
    <location>
        <begin position="168"/>
        <end position="180"/>
    </location>
</feature>
<dbReference type="GO" id="GO:0010411">
    <property type="term" value="P:xyloglucan metabolic process"/>
    <property type="evidence" value="ECO:0007669"/>
    <property type="project" value="TreeGrafter"/>
</dbReference>
<organism evidence="2 3">
    <name type="scientific">Halobaculum saliterrae</name>
    <dbReference type="NCBI Taxonomy" id="2073113"/>
    <lineage>
        <taxon>Archaea</taxon>
        <taxon>Methanobacteriati</taxon>
        <taxon>Methanobacteriota</taxon>
        <taxon>Stenosarchaea group</taxon>
        <taxon>Halobacteria</taxon>
        <taxon>Halobacteriales</taxon>
        <taxon>Haloferacaceae</taxon>
        <taxon>Halobaculum</taxon>
    </lineage>
</organism>
<evidence type="ECO:0000313" key="2">
    <source>
        <dbReference type="EMBL" id="MXR42519.1"/>
    </source>
</evidence>
<evidence type="ECO:0008006" key="4">
    <source>
        <dbReference type="Google" id="ProtNLM"/>
    </source>
</evidence>
<dbReference type="AlphaFoldDB" id="A0A6B0T7N5"/>
<dbReference type="SUPFAM" id="SSF110296">
    <property type="entry name" value="Oligoxyloglucan reducing end-specific cellobiohydrolase"/>
    <property type="match status" value="1"/>
</dbReference>
<accession>A0A6B0T7N5</accession>
<dbReference type="InterPro" id="IPR052025">
    <property type="entry name" value="Xyloglucanase_GH74"/>
</dbReference>
<dbReference type="Proteomes" id="UP000437065">
    <property type="component" value="Unassembled WGS sequence"/>
</dbReference>
<dbReference type="PANTHER" id="PTHR43739:SF5">
    <property type="entry name" value="EXO-ALPHA-SIALIDASE"/>
    <property type="match status" value="1"/>
</dbReference>
<evidence type="ECO:0000256" key="1">
    <source>
        <dbReference type="SAM" id="MobiDB-lite"/>
    </source>
</evidence>
<dbReference type="OrthoDB" id="197823at2157"/>
<dbReference type="EMBL" id="WUUS01000009">
    <property type="protein sequence ID" value="MXR42519.1"/>
    <property type="molecule type" value="Genomic_DNA"/>
</dbReference>
<gene>
    <name evidence="2" type="ORF">GRX01_14375</name>
</gene>
<dbReference type="InterPro" id="IPR002860">
    <property type="entry name" value="BNR_rpt"/>
</dbReference>
<dbReference type="InterPro" id="IPR015943">
    <property type="entry name" value="WD40/YVTN_repeat-like_dom_sf"/>
</dbReference>
<evidence type="ECO:0000313" key="3">
    <source>
        <dbReference type="Proteomes" id="UP000437065"/>
    </source>
</evidence>
<dbReference type="PANTHER" id="PTHR43739">
    <property type="entry name" value="XYLOGLUCANASE (EUROFUNG)"/>
    <property type="match status" value="1"/>
</dbReference>
<dbReference type="RefSeq" id="WP_159668925.1">
    <property type="nucleotide sequence ID" value="NZ_WUUS01000009.1"/>
</dbReference>
<reference evidence="2 3" key="1">
    <citation type="submission" date="2019-12" db="EMBL/GenBank/DDBJ databases">
        <title>Isolation and characterization of three novel carbon monoxide-oxidizing members of Halobacteria from salione crusts and soils.</title>
        <authorList>
            <person name="Myers M.R."/>
            <person name="King G.M."/>
        </authorList>
    </citation>
    <scope>NUCLEOTIDE SEQUENCE [LARGE SCALE GENOMIC DNA]</scope>
    <source>
        <strain evidence="2 3">WSA2</strain>
    </source>
</reference>
<dbReference type="Gene3D" id="2.130.10.10">
    <property type="entry name" value="YVTN repeat-like/Quinoprotein amine dehydrogenase"/>
    <property type="match status" value="1"/>
</dbReference>
<protein>
    <recommendedName>
        <fullName evidence="4">BNR/Asp-box repeat-containing protein</fullName>
    </recommendedName>
</protein>